<dbReference type="PANTHER" id="PTHR38478:SF1">
    <property type="entry name" value="ZINC DEPENDENT METALLOPROTEASE DOMAIN LIPOPROTEIN"/>
    <property type="match status" value="1"/>
</dbReference>
<dbReference type="InterPro" id="IPR024079">
    <property type="entry name" value="MetalloPept_cat_dom_sf"/>
</dbReference>
<comment type="caution">
    <text evidence="6">The sequence shown here is derived from an EMBL/GenBank/DDBJ whole genome shotgun (WGS) entry which is preliminary data.</text>
</comment>
<dbReference type="EMBL" id="QLLL01000003">
    <property type="protein sequence ID" value="RAJ06463.1"/>
    <property type="molecule type" value="Genomic_DNA"/>
</dbReference>
<evidence type="ECO:0000259" key="3">
    <source>
        <dbReference type="Pfam" id="PF16313"/>
    </source>
</evidence>
<gene>
    <name evidence="6" type="ORF">LX64_01590</name>
</gene>
<sequence>MNYASFKTLSLVTFLAVGTHAAAQSTEPTKKESRKSKRGAKTEVVTPAPAPAEKNGYASLLKSPQKQSAGMMNLYYKNQKLYMEIPMQLMEKEMLLASTISEISDNLDGLVGSKPQDPLYVKWIHSDSSLLLVKLESNNITDNDANISDALAKNNLGAILKIFPVQAYNADKSTAVIDVTDYFLNDIKELSPFGAFSMYRGAGYRVSESFKRDRSFIGTFKSFGDNLMIKSHLSYENTLSNDKRTLVKDKPVTVVLTRTLLLLPSTAIRPRKADPRIGVFTTRKTLFTAANNKSEAVYFANRWNLVPKDEAAFAKGQLTEPVQPIIFYIDSDFPAAWKPAIREAVNSWQKPFEKIGFKHAIIAKDFPVNDSTFDPDNLKYNCIRYQPAAVANAIGPSWVDPRSGEIINASVYAFHDIAKLLNNWMFVQTAQTDAAVRSKELPQDLLMDGIKYVIRHEVGHCLGFMHNMGASSAIPVDSLRSPSFTQKYGTTYSIMDYARFNYVAQPGDYQRGVKLTPPEFGIYDEYAVDWSYSYYPASVSAEKEAKQQAAKITAKAGDPRYRYGAQQGIPFDPSAQTEDLGDDAMKASNYGVKNLQYIMQNLHNWLGKTDKDYTYRQEIWNNILSQYVRYVNHVYANLGGMYVFEKYAGDPVPMYQSVPRAKQVAAMNWMLQQLRDLDWIENKAVLQEMSLVGTPSMVLRKQMIEALLQAPQKVYLSALRSNEKNPLTSEEVMKTLYTEVWGSTVKNATPNVTDRELQKAYVSALIKQSKLGSGTGASNALAFNGTFQAPIEGLQEEWACGHNHGVTASRDAFGGGSVQFALSPSMEATYFAALKNCQTLLRGAVAKTSDLQTRMHYRFLLEQIEKTLK</sequence>
<dbReference type="CDD" id="cd04276">
    <property type="entry name" value="ZnMc_MMP_like_2"/>
    <property type="match status" value="1"/>
</dbReference>
<dbReference type="Gene3D" id="3.40.390.10">
    <property type="entry name" value="Collagenase (Catalytic Domain)"/>
    <property type="match status" value="1"/>
</dbReference>
<dbReference type="AlphaFoldDB" id="A0A327QST3"/>
<dbReference type="InterPro" id="IPR034032">
    <property type="entry name" value="Zn_MMP-like_bac"/>
</dbReference>
<evidence type="ECO:0000259" key="4">
    <source>
        <dbReference type="Pfam" id="PF17148"/>
    </source>
</evidence>
<feature type="signal peptide" evidence="2">
    <location>
        <begin position="1"/>
        <end position="23"/>
    </location>
</feature>
<evidence type="ECO:0000259" key="5">
    <source>
        <dbReference type="Pfam" id="PF17162"/>
    </source>
</evidence>
<keyword evidence="2" id="KW-0732">Signal</keyword>
<dbReference type="Pfam" id="PF16313">
    <property type="entry name" value="DUF4953"/>
    <property type="match status" value="1"/>
</dbReference>
<feature type="domain" description="DUF5118" evidence="5">
    <location>
        <begin position="56"/>
        <end position="102"/>
    </location>
</feature>
<evidence type="ECO:0000313" key="7">
    <source>
        <dbReference type="Proteomes" id="UP000249547"/>
    </source>
</evidence>
<dbReference type="Proteomes" id="UP000249547">
    <property type="component" value="Unassembled WGS sequence"/>
</dbReference>
<organism evidence="6 7">
    <name type="scientific">Chitinophaga skermanii</name>
    <dbReference type="NCBI Taxonomy" id="331697"/>
    <lineage>
        <taxon>Bacteria</taxon>
        <taxon>Pseudomonadati</taxon>
        <taxon>Bacteroidota</taxon>
        <taxon>Chitinophagia</taxon>
        <taxon>Chitinophagales</taxon>
        <taxon>Chitinophagaceae</taxon>
        <taxon>Chitinophaga</taxon>
    </lineage>
</organism>
<feature type="chain" id="PRO_5016272782" evidence="2">
    <location>
        <begin position="24"/>
        <end position="869"/>
    </location>
</feature>
<proteinExistence type="predicted"/>
<dbReference type="Pfam" id="PF17162">
    <property type="entry name" value="DUF5118"/>
    <property type="match status" value="1"/>
</dbReference>
<dbReference type="RefSeq" id="WP_158538574.1">
    <property type="nucleotide sequence ID" value="NZ_QLLL01000003.1"/>
</dbReference>
<dbReference type="Pfam" id="PF17148">
    <property type="entry name" value="DUF5117"/>
    <property type="match status" value="1"/>
</dbReference>
<dbReference type="InterPro" id="IPR033428">
    <property type="entry name" value="DUF5118"/>
</dbReference>
<dbReference type="OrthoDB" id="9776599at2"/>
<evidence type="ECO:0000256" key="1">
    <source>
        <dbReference type="SAM" id="MobiDB-lite"/>
    </source>
</evidence>
<feature type="domain" description="DUF5117" evidence="4">
    <location>
        <begin position="120"/>
        <end position="308"/>
    </location>
</feature>
<evidence type="ECO:0000256" key="2">
    <source>
        <dbReference type="SAM" id="SignalP"/>
    </source>
</evidence>
<dbReference type="PANTHER" id="PTHR38478">
    <property type="entry name" value="PEPTIDASE M1A AND M12B"/>
    <property type="match status" value="1"/>
</dbReference>
<accession>A0A327QST3</accession>
<dbReference type="InterPro" id="IPR033413">
    <property type="entry name" value="DUF5117"/>
</dbReference>
<dbReference type="SUPFAM" id="SSF55486">
    <property type="entry name" value="Metalloproteases ('zincins'), catalytic domain"/>
    <property type="match status" value="1"/>
</dbReference>
<name>A0A327QST3_9BACT</name>
<evidence type="ECO:0000313" key="6">
    <source>
        <dbReference type="EMBL" id="RAJ06463.1"/>
    </source>
</evidence>
<dbReference type="GO" id="GO:0008237">
    <property type="term" value="F:metallopeptidase activity"/>
    <property type="evidence" value="ECO:0007669"/>
    <property type="project" value="InterPro"/>
</dbReference>
<feature type="domain" description="EcxA zinc-binding" evidence="3">
    <location>
        <begin position="440"/>
        <end position="745"/>
    </location>
</feature>
<feature type="region of interest" description="Disordered" evidence="1">
    <location>
        <begin position="23"/>
        <end position="55"/>
    </location>
</feature>
<dbReference type="InterPro" id="IPR032534">
    <property type="entry name" value="EcxA_zinc-bd"/>
</dbReference>
<protein>
    <submittedName>
        <fullName evidence="6">Uncharacterized protein DUF5118</fullName>
    </submittedName>
</protein>
<reference evidence="6 7" key="1">
    <citation type="submission" date="2018-06" db="EMBL/GenBank/DDBJ databases">
        <title>Genomic Encyclopedia of Archaeal and Bacterial Type Strains, Phase II (KMG-II): from individual species to whole genera.</title>
        <authorList>
            <person name="Goeker M."/>
        </authorList>
    </citation>
    <scope>NUCLEOTIDE SEQUENCE [LARGE SCALE GENOMIC DNA]</scope>
    <source>
        <strain evidence="6 7">DSM 23857</strain>
    </source>
</reference>
<keyword evidence="7" id="KW-1185">Reference proteome</keyword>